<accession>A0ABW6TAA0</accession>
<proteinExistence type="predicted"/>
<dbReference type="Proteomes" id="UP001602089">
    <property type="component" value="Unassembled WGS sequence"/>
</dbReference>
<comment type="caution">
    <text evidence="2">The sequence shown here is derived from an EMBL/GenBank/DDBJ whole genome shotgun (WGS) entry which is preliminary data.</text>
</comment>
<reference evidence="2 3" key="1">
    <citation type="submission" date="2024-10" db="EMBL/GenBank/DDBJ databases">
        <title>The Natural Products Discovery Center: Release of the First 8490 Sequenced Strains for Exploring Actinobacteria Biosynthetic Diversity.</title>
        <authorList>
            <person name="Kalkreuter E."/>
            <person name="Kautsar S.A."/>
            <person name="Yang D."/>
            <person name="Bader C.D."/>
            <person name="Teijaro C.N."/>
            <person name="Fluegel L."/>
            <person name="Davis C.M."/>
            <person name="Simpson J.R."/>
            <person name="Lauterbach L."/>
            <person name="Steele A.D."/>
            <person name="Gui C."/>
            <person name="Meng S."/>
            <person name="Li G."/>
            <person name="Viehrig K."/>
            <person name="Ye F."/>
            <person name="Su P."/>
            <person name="Kiefer A.F."/>
            <person name="Nichols A."/>
            <person name="Cepeda A.J."/>
            <person name="Yan W."/>
            <person name="Fan B."/>
            <person name="Jiang Y."/>
            <person name="Adhikari A."/>
            <person name="Zheng C.-J."/>
            <person name="Schuster L."/>
            <person name="Cowan T.M."/>
            <person name="Smanski M.J."/>
            <person name="Chevrette M.G."/>
            <person name="De Carvalho L.P.S."/>
            <person name="Shen B."/>
        </authorList>
    </citation>
    <scope>NUCLEOTIDE SEQUENCE [LARGE SCALE GENOMIC DNA]</scope>
    <source>
        <strain evidence="2 3">NPDC001867</strain>
    </source>
</reference>
<evidence type="ECO:0000256" key="1">
    <source>
        <dbReference type="SAM" id="MobiDB-lite"/>
    </source>
</evidence>
<name>A0ABW6TAA0_9NOCA</name>
<organism evidence="2 3">
    <name type="scientific">Nocardia elegans</name>
    <dbReference type="NCBI Taxonomy" id="300029"/>
    <lineage>
        <taxon>Bacteria</taxon>
        <taxon>Bacillati</taxon>
        <taxon>Actinomycetota</taxon>
        <taxon>Actinomycetes</taxon>
        <taxon>Mycobacteriales</taxon>
        <taxon>Nocardiaceae</taxon>
        <taxon>Nocardia</taxon>
    </lineage>
</organism>
<dbReference type="RefSeq" id="WP_157110936.1">
    <property type="nucleotide sequence ID" value="NZ_JADLPS010000008.1"/>
</dbReference>
<keyword evidence="3" id="KW-1185">Reference proteome</keyword>
<protein>
    <submittedName>
        <fullName evidence="2">Uncharacterized protein</fullName>
    </submittedName>
</protein>
<sequence length="45" mass="5332">MSEQTTTSAHRDQHSNRTRMRVVFTRPGVMSVRFDQAPVRSEERR</sequence>
<evidence type="ECO:0000313" key="3">
    <source>
        <dbReference type="Proteomes" id="UP001602089"/>
    </source>
</evidence>
<feature type="region of interest" description="Disordered" evidence="1">
    <location>
        <begin position="1"/>
        <end position="22"/>
    </location>
</feature>
<dbReference type="EMBL" id="JBIATK010000001">
    <property type="protein sequence ID" value="MFF4021610.1"/>
    <property type="molecule type" value="Genomic_DNA"/>
</dbReference>
<evidence type="ECO:0000313" key="2">
    <source>
        <dbReference type="EMBL" id="MFF4021610.1"/>
    </source>
</evidence>
<gene>
    <name evidence="2" type="ORF">ACFYY5_02085</name>
</gene>